<evidence type="ECO:0000256" key="6">
    <source>
        <dbReference type="SAM" id="MobiDB-lite"/>
    </source>
</evidence>
<feature type="transmembrane region" description="Helical" evidence="7">
    <location>
        <begin position="156"/>
        <end position="181"/>
    </location>
</feature>
<feature type="compositionally biased region" description="Polar residues" evidence="6">
    <location>
        <begin position="16"/>
        <end position="27"/>
    </location>
</feature>
<feature type="transmembrane region" description="Helical" evidence="7">
    <location>
        <begin position="507"/>
        <end position="530"/>
    </location>
</feature>
<sequence length="552" mass="60128">MSSGEEDSGSSENLKQRTISESNTASEHSLPKPRRAYSATDPRLLFGKRSTISTILEEEPFVHKGYASEAEERTKTRSREPVDKFTLVMLTLAMAGIQCCYAVQIGHGSPTLEQLGLPTELVSLAWLAGPLSGIIVQPIIGILSDSCQHPFGRRRPFLVVGTIFTSLALSLLGNADIIGFIFGDSSDSQPVGLAIAISAFFLLDFSIQAIQAPLRALLTDIVPEEQQAQGNALFAMMTGIGNLVGTGMGSLQLSAIFPFFVSDSQALFTLAALILIITIVLCCYYVRETPIGAMSRSESFAQRFRSDQGIVKLLVNAPRPFWRVFIVQLFTWYGFFTVFVYASVWVGRNVYSGNGAFPLNSPQRQAYDEGVRLGNLGLSLDAAVAMGYSIVLPYLIEKYGMGSMYCFSQLVEAFCLIVPFFIRGPTSGHSPSLILKLVTLSILALFGIPWSSTMTIPWALMGTAVYRVDPNRIGLYSTFFNLSQSGPQLLVSLGSPRIVRKTGDVSVVLLLGGLSALISASLVYILRVYVLENDEVPNAPQVLLDEQPQFSE</sequence>
<evidence type="ECO:0000256" key="4">
    <source>
        <dbReference type="ARBA" id="ARBA00022989"/>
    </source>
</evidence>
<feature type="transmembrane region" description="Helical" evidence="7">
    <location>
        <begin position="403"/>
        <end position="422"/>
    </location>
</feature>
<organism evidence="8 9">
    <name type="scientific">Galdieria yellowstonensis</name>
    <dbReference type="NCBI Taxonomy" id="3028027"/>
    <lineage>
        <taxon>Eukaryota</taxon>
        <taxon>Rhodophyta</taxon>
        <taxon>Bangiophyceae</taxon>
        <taxon>Galdieriales</taxon>
        <taxon>Galdieriaceae</taxon>
        <taxon>Galdieria</taxon>
    </lineage>
</organism>
<keyword evidence="9" id="KW-1185">Reference proteome</keyword>
<comment type="subcellular location">
    <subcellularLocation>
        <location evidence="1">Membrane</location>
        <topology evidence="1">Multi-pass membrane protein</topology>
    </subcellularLocation>
</comment>
<evidence type="ECO:0000256" key="3">
    <source>
        <dbReference type="ARBA" id="ARBA00022692"/>
    </source>
</evidence>
<evidence type="ECO:0000313" key="8">
    <source>
        <dbReference type="EMBL" id="KAK4527616.1"/>
    </source>
</evidence>
<dbReference type="PANTHER" id="PTHR19432:SF35">
    <property type="entry name" value="SOLUTE CARRIER FAMILY 45 MEMBER 3 ISOFORM X1"/>
    <property type="match status" value="1"/>
</dbReference>
<dbReference type="GO" id="GO:0008506">
    <property type="term" value="F:sucrose:proton symporter activity"/>
    <property type="evidence" value="ECO:0007669"/>
    <property type="project" value="TreeGrafter"/>
</dbReference>
<dbReference type="AlphaFoldDB" id="A0AAV9IJW6"/>
<feature type="transmembrane region" description="Helical" evidence="7">
    <location>
        <begin position="434"/>
        <end position="451"/>
    </location>
</feature>
<dbReference type="Proteomes" id="UP001300502">
    <property type="component" value="Unassembled WGS sequence"/>
</dbReference>
<feature type="transmembrane region" description="Helical" evidence="7">
    <location>
        <begin position="376"/>
        <end position="396"/>
    </location>
</feature>
<proteinExistence type="predicted"/>
<dbReference type="InterPro" id="IPR011701">
    <property type="entry name" value="MFS"/>
</dbReference>
<gene>
    <name evidence="8" type="ORF">GAYE_SCF42G5539</name>
</gene>
<dbReference type="EMBL" id="JANCYU010000054">
    <property type="protein sequence ID" value="KAK4527616.1"/>
    <property type="molecule type" value="Genomic_DNA"/>
</dbReference>
<feature type="region of interest" description="Disordered" evidence="6">
    <location>
        <begin position="1"/>
        <end position="41"/>
    </location>
</feature>
<keyword evidence="4 7" id="KW-1133">Transmembrane helix</keyword>
<evidence type="ECO:0000256" key="7">
    <source>
        <dbReference type="SAM" id="Phobius"/>
    </source>
</evidence>
<dbReference type="SUPFAM" id="SSF103473">
    <property type="entry name" value="MFS general substrate transporter"/>
    <property type="match status" value="1"/>
</dbReference>
<evidence type="ECO:0000256" key="1">
    <source>
        <dbReference type="ARBA" id="ARBA00004141"/>
    </source>
</evidence>
<reference evidence="8 9" key="1">
    <citation type="submission" date="2022-07" db="EMBL/GenBank/DDBJ databases">
        <title>Genome-wide signatures of adaptation to extreme environments.</title>
        <authorList>
            <person name="Cho C.H."/>
            <person name="Yoon H.S."/>
        </authorList>
    </citation>
    <scope>NUCLEOTIDE SEQUENCE [LARGE SCALE GENOMIC DNA]</scope>
    <source>
        <strain evidence="8 9">108.79 E11</strain>
    </source>
</reference>
<feature type="transmembrane region" description="Helical" evidence="7">
    <location>
        <begin position="233"/>
        <end position="260"/>
    </location>
</feature>
<evidence type="ECO:0008006" key="10">
    <source>
        <dbReference type="Google" id="ProtNLM"/>
    </source>
</evidence>
<keyword evidence="3 7" id="KW-0812">Transmembrane</keyword>
<dbReference type="GO" id="GO:0016020">
    <property type="term" value="C:membrane"/>
    <property type="evidence" value="ECO:0007669"/>
    <property type="project" value="UniProtKB-SubCell"/>
</dbReference>
<feature type="transmembrane region" description="Helical" evidence="7">
    <location>
        <begin position="124"/>
        <end position="144"/>
    </location>
</feature>
<feature type="transmembrane region" description="Helical" evidence="7">
    <location>
        <begin position="85"/>
        <end position="104"/>
    </location>
</feature>
<protein>
    <recommendedName>
        <fullName evidence="10">Sucrose transporter</fullName>
    </recommendedName>
</protein>
<dbReference type="Pfam" id="PF07690">
    <property type="entry name" value="MFS_1"/>
    <property type="match status" value="1"/>
</dbReference>
<dbReference type="Gene3D" id="1.20.1250.20">
    <property type="entry name" value="MFS general substrate transporter like domains"/>
    <property type="match status" value="1"/>
</dbReference>
<name>A0AAV9IJW6_9RHOD</name>
<keyword evidence="2" id="KW-0813">Transport</keyword>
<feature type="transmembrane region" description="Helical" evidence="7">
    <location>
        <begin position="266"/>
        <end position="286"/>
    </location>
</feature>
<evidence type="ECO:0000313" key="9">
    <source>
        <dbReference type="Proteomes" id="UP001300502"/>
    </source>
</evidence>
<keyword evidence="5 7" id="KW-0472">Membrane</keyword>
<evidence type="ECO:0000256" key="5">
    <source>
        <dbReference type="ARBA" id="ARBA00023136"/>
    </source>
</evidence>
<dbReference type="InterPro" id="IPR036259">
    <property type="entry name" value="MFS_trans_sf"/>
</dbReference>
<dbReference type="PANTHER" id="PTHR19432">
    <property type="entry name" value="SUGAR TRANSPORTER"/>
    <property type="match status" value="1"/>
</dbReference>
<comment type="caution">
    <text evidence="8">The sequence shown here is derived from an EMBL/GenBank/DDBJ whole genome shotgun (WGS) entry which is preliminary data.</text>
</comment>
<accession>A0AAV9IJW6</accession>
<feature type="transmembrane region" description="Helical" evidence="7">
    <location>
        <begin position="321"/>
        <end position="344"/>
    </location>
</feature>
<feature type="transmembrane region" description="Helical" evidence="7">
    <location>
        <begin position="193"/>
        <end position="212"/>
    </location>
</feature>
<evidence type="ECO:0000256" key="2">
    <source>
        <dbReference type="ARBA" id="ARBA00022448"/>
    </source>
</evidence>